<dbReference type="PIRSF" id="PIRSF000524">
    <property type="entry name" value="SPT"/>
    <property type="match status" value="1"/>
</dbReference>
<sequence length="375" mass="41770">MSPGPTQVAPNVRKVRSYNVSSPIVDKRFFDFYKETCEKMAQILDTKSTFYIMNGEGILGLEAACASMTEKGDRVLVLDNGVYGKGFADFIELYQGEAVVVSFDYHRPIDAKELKVYLEKDHDFKYATLVHSDTPSGILNPVETLCPLLKSYGIMTVVDSVTGMFGDELSIDKAQIDICCGGSQKALSAPPGLTMVAVSETARKAMHERKTPIASFYANLLTFETYYEDMHFPYTQPISDIYGLRAALEDVERDTNRFWRHKVIAKAVRQTLSEAGVKLYLEDGYASTVTAFYVPDGLTDKQIMDEMLEKHHIIISGSLGDLKGKLMRIGHMGNNANVTDVKNTLSALTQVLQAHDISVKEDMGEAFVRCIEEME</sequence>
<comment type="similarity">
    <text evidence="2">Belongs to the class-V pyridoxal-phosphate-dependent aminotransferase family.</text>
</comment>
<reference evidence="7 8" key="1">
    <citation type="submission" date="2020-08" db="EMBL/GenBank/DDBJ databases">
        <title>Genome public.</title>
        <authorList>
            <person name="Liu C."/>
            <person name="Sun Q."/>
        </authorList>
    </citation>
    <scope>NUCLEOTIDE SEQUENCE [LARGE SCALE GENOMIC DNA]</scope>
    <source>
        <strain evidence="7 8">BX3</strain>
    </source>
</reference>
<accession>A0ABR7MUC3</accession>
<dbReference type="InterPro" id="IPR024169">
    <property type="entry name" value="SP_NH2Trfase/AEP_transaminase"/>
</dbReference>
<dbReference type="GO" id="GO:0008483">
    <property type="term" value="F:transaminase activity"/>
    <property type="evidence" value="ECO:0007669"/>
    <property type="project" value="UniProtKB-KW"/>
</dbReference>
<evidence type="ECO:0000259" key="6">
    <source>
        <dbReference type="Pfam" id="PF00266"/>
    </source>
</evidence>
<evidence type="ECO:0000313" key="7">
    <source>
        <dbReference type="EMBL" id="MBC8557395.1"/>
    </source>
</evidence>
<organism evidence="7 8">
    <name type="scientific">Jutongia hominis</name>
    <dbReference type="NCBI Taxonomy" id="2763664"/>
    <lineage>
        <taxon>Bacteria</taxon>
        <taxon>Bacillati</taxon>
        <taxon>Bacillota</taxon>
        <taxon>Clostridia</taxon>
        <taxon>Lachnospirales</taxon>
        <taxon>Lachnospiraceae</taxon>
        <taxon>Jutongia</taxon>
    </lineage>
</organism>
<dbReference type="InterPro" id="IPR015424">
    <property type="entry name" value="PyrdxlP-dep_Trfase"/>
</dbReference>
<protein>
    <submittedName>
        <fullName evidence="7">Alanine--glyoxylate aminotransferase family protein</fullName>
    </submittedName>
</protein>
<dbReference type="PANTHER" id="PTHR21152">
    <property type="entry name" value="AMINOTRANSFERASE CLASS V"/>
    <property type="match status" value="1"/>
</dbReference>
<dbReference type="Pfam" id="PF00266">
    <property type="entry name" value="Aminotran_5"/>
    <property type="match status" value="1"/>
</dbReference>
<evidence type="ECO:0000256" key="4">
    <source>
        <dbReference type="ARBA" id="ARBA00022679"/>
    </source>
</evidence>
<keyword evidence="8" id="KW-1185">Reference proteome</keyword>
<proteinExistence type="inferred from homology"/>
<feature type="domain" description="Aminotransferase class V" evidence="6">
    <location>
        <begin position="27"/>
        <end position="316"/>
    </location>
</feature>
<dbReference type="InterPro" id="IPR015422">
    <property type="entry name" value="PyrdxlP-dep_Trfase_small"/>
</dbReference>
<evidence type="ECO:0000256" key="5">
    <source>
        <dbReference type="ARBA" id="ARBA00022898"/>
    </source>
</evidence>
<dbReference type="InterPro" id="IPR000192">
    <property type="entry name" value="Aminotrans_V_dom"/>
</dbReference>
<name>A0ABR7MUC3_9FIRM</name>
<evidence type="ECO:0000256" key="3">
    <source>
        <dbReference type="ARBA" id="ARBA00022576"/>
    </source>
</evidence>
<dbReference type="Gene3D" id="3.90.1150.10">
    <property type="entry name" value="Aspartate Aminotransferase, domain 1"/>
    <property type="match status" value="1"/>
</dbReference>
<dbReference type="InterPro" id="IPR015421">
    <property type="entry name" value="PyrdxlP-dep_Trfase_major"/>
</dbReference>
<keyword evidence="3 7" id="KW-0032">Aminotransferase</keyword>
<dbReference type="Proteomes" id="UP000637513">
    <property type="component" value="Unassembled WGS sequence"/>
</dbReference>
<evidence type="ECO:0000313" key="8">
    <source>
        <dbReference type="Proteomes" id="UP000637513"/>
    </source>
</evidence>
<evidence type="ECO:0000256" key="2">
    <source>
        <dbReference type="ARBA" id="ARBA00009236"/>
    </source>
</evidence>
<dbReference type="EMBL" id="JACRSW010000027">
    <property type="protein sequence ID" value="MBC8557395.1"/>
    <property type="molecule type" value="Genomic_DNA"/>
</dbReference>
<comment type="cofactor">
    <cofactor evidence="1">
        <name>pyridoxal 5'-phosphate</name>
        <dbReference type="ChEBI" id="CHEBI:597326"/>
    </cofactor>
</comment>
<dbReference type="PANTHER" id="PTHR21152:SF24">
    <property type="entry name" value="ALANINE--GLYOXYLATE AMINOTRANSFERASE 1"/>
    <property type="match status" value="1"/>
</dbReference>
<keyword evidence="4" id="KW-0808">Transferase</keyword>
<dbReference type="SUPFAM" id="SSF53383">
    <property type="entry name" value="PLP-dependent transferases"/>
    <property type="match status" value="1"/>
</dbReference>
<dbReference type="Gene3D" id="3.40.640.10">
    <property type="entry name" value="Type I PLP-dependent aspartate aminotransferase-like (Major domain)"/>
    <property type="match status" value="1"/>
</dbReference>
<gene>
    <name evidence="7" type="ORF">H8700_06715</name>
</gene>
<keyword evidence="5" id="KW-0663">Pyridoxal phosphate</keyword>
<comment type="caution">
    <text evidence="7">The sequence shown here is derived from an EMBL/GenBank/DDBJ whole genome shotgun (WGS) entry which is preliminary data.</text>
</comment>
<evidence type="ECO:0000256" key="1">
    <source>
        <dbReference type="ARBA" id="ARBA00001933"/>
    </source>
</evidence>